<keyword evidence="1" id="KW-0472">Membrane</keyword>
<keyword evidence="1" id="KW-1133">Transmembrane helix</keyword>
<sequence>MISRIIKIGFLFLTILLISFLVGAQTTLSNLIWLLSVDMPVTFTVLISSVYHDFVLMTLTSAPPPLPPLPFLPVIIAIGLVVSFGVTWIVLRWIKIQKKYAYGIAAATTLVFIVYLMPLLFFGVDMLAGARTPIGKISLIICGYLGGHFFGSRLSKGEV</sequence>
<evidence type="ECO:0000256" key="1">
    <source>
        <dbReference type="SAM" id="Phobius"/>
    </source>
</evidence>
<feature type="transmembrane region" description="Helical" evidence="1">
    <location>
        <begin position="100"/>
        <end position="122"/>
    </location>
</feature>
<feature type="transmembrane region" description="Helical" evidence="1">
    <location>
        <begin position="6"/>
        <end position="24"/>
    </location>
</feature>
<feature type="transmembrane region" description="Helical" evidence="1">
    <location>
        <begin position="31"/>
        <end position="51"/>
    </location>
</feature>
<organism evidence="2">
    <name type="scientific">marine metagenome</name>
    <dbReference type="NCBI Taxonomy" id="408172"/>
    <lineage>
        <taxon>unclassified sequences</taxon>
        <taxon>metagenomes</taxon>
        <taxon>ecological metagenomes</taxon>
    </lineage>
</organism>
<feature type="transmembrane region" description="Helical" evidence="1">
    <location>
        <begin position="71"/>
        <end position="91"/>
    </location>
</feature>
<gene>
    <name evidence="2" type="ORF">METZ01_LOCUS99581</name>
</gene>
<proteinExistence type="predicted"/>
<dbReference type="AlphaFoldDB" id="A0A381W485"/>
<evidence type="ECO:0000313" key="2">
    <source>
        <dbReference type="EMBL" id="SVA46727.1"/>
    </source>
</evidence>
<keyword evidence="1" id="KW-0812">Transmembrane</keyword>
<feature type="transmembrane region" description="Helical" evidence="1">
    <location>
        <begin position="134"/>
        <end position="151"/>
    </location>
</feature>
<dbReference type="EMBL" id="UINC01010512">
    <property type="protein sequence ID" value="SVA46727.1"/>
    <property type="molecule type" value="Genomic_DNA"/>
</dbReference>
<reference evidence="2" key="1">
    <citation type="submission" date="2018-05" db="EMBL/GenBank/DDBJ databases">
        <authorList>
            <person name="Lanie J.A."/>
            <person name="Ng W.-L."/>
            <person name="Kazmierczak K.M."/>
            <person name="Andrzejewski T.M."/>
            <person name="Davidsen T.M."/>
            <person name="Wayne K.J."/>
            <person name="Tettelin H."/>
            <person name="Glass J.I."/>
            <person name="Rusch D."/>
            <person name="Podicherti R."/>
            <person name="Tsui H.-C.T."/>
            <person name="Winkler M.E."/>
        </authorList>
    </citation>
    <scope>NUCLEOTIDE SEQUENCE</scope>
</reference>
<protein>
    <submittedName>
        <fullName evidence="2">Uncharacterized protein</fullName>
    </submittedName>
</protein>
<accession>A0A381W485</accession>
<name>A0A381W485_9ZZZZ</name>